<dbReference type="STRING" id="983967.A0A1E4T560"/>
<dbReference type="Pfam" id="PF12767">
    <property type="entry name" value="SAGA-Tad1"/>
    <property type="match status" value="1"/>
</dbReference>
<name>A0A1E4T560_9ASCO</name>
<evidence type="ECO:0000256" key="5">
    <source>
        <dbReference type="SAM" id="MobiDB-lite"/>
    </source>
</evidence>
<keyword evidence="4" id="KW-0539">Nucleus</keyword>
<evidence type="ECO:0000256" key="1">
    <source>
        <dbReference type="ARBA" id="ARBA00004123"/>
    </source>
</evidence>
<evidence type="ECO:0000313" key="6">
    <source>
        <dbReference type="EMBL" id="ODV86900.1"/>
    </source>
</evidence>
<feature type="compositionally biased region" description="Low complexity" evidence="5">
    <location>
        <begin position="391"/>
        <end position="411"/>
    </location>
</feature>
<dbReference type="GO" id="GO:0003713">
    <property type="term" value="F:transcription coactivator activity"/>
    <property type="evidence" value="ECO:0007669"/>
    <property type="project" value="TreeGrafter"/>
</dbReference>
<comment type="subcellular location">
    <subcellularLocation>
        <location evidence="1">Nucleus</location>
    </subcellularLocation>
</comment>
<reference evidence="7" key="1">
    <citation type="submission" date="2016-04" db="EMBL/GenBank/DDBJ databases">
        <title>Comparative genomics of biotechnologically important yeasts.</title>
        <authorList>
            <consortium name="DOE Joint Genome Institute"/>
            <person name="Riley R."/>
            <person name="Haridas S."/>
            <person name="Wolfe K.H."/>
            <person name="Lopes M.R."/>
            <person name="Hittinger C.T."/>
            <person name="Goker M."/>
            <person name="Salamov A."/>
            <person name="Wisecaver J."/>
            <person name="Long T.M."/>
            <person name="Aerts A.L."/>
            <person name="Barry K."/>
            <person name="Choi C."/>
            <person name="Clum A."/>
            <person name="Coughlan A.Y."/>
            <person name="Deshpande S."/>
            <person name="Douglass A.P."/>
            <person name="Hanson S.J."/>
            <person name="Klenk H.-P."/>
            <person name="Labutti K."/>
            <person name="Lapidus A."/>
            <person name="Lindquist E."/>
            <person name="Lipzen A."/>
            <person name="Meier-Kolthoff J.P."/>
            <person name="Ohm R.A."/>
            <person name="Otillar R.P."/>
            <person name="Pangilinan J."/>
            <person name="Peng Y."/>
            <person name="Rokas A."/>
            <person name="Rosa C.A."/>
            <person name="Scheuner C."/>
            <person name="Sibirny A.A."/>
            <person name="Slot J.C."/>
            <person name="Stielow J.B."/>
            <person name="Sun H."/>
            <person name="Kurtzman C.P."/>
            <person name="Blackwell M."/>
            <person name="Grigoriev I.V."/>
            <person name="Jeffries T.W."/>
        </authorList>
    </citation>
    <scope>NUCLEOTIDE SEQUENCE [LARGE SCALE GENOMIC DNA]</scope>
    <source>
        <strain evidence="7">NRRL YB-2248</strain>
    </source>
</reference>
<dbReference type="GO" id="GO:0000124">
    <property type="term" value="C:SAGA complex"/>
    <property type="evidence" value="ECO:0007669"/>
    <property type="project" value="TreeGrafter"/>
</dbReference>
<evidence type="ECO:0000256" key="3">
    <source>
        <dbReference type="ARBA" id="ARBA00023163"/>
    </source>
</evidence>
<dbReference type="Proteomes" id="UP000094801">
    <property type="component" value="Unassembled WGS sequence"/>
</dbReference>
<evidence type="ECO:0008006" key="8">
    <source>
        <dbReference type="Google" id="ProtNLM"/>
    </source>
</evidence>
<dbReference type="CDD" id="cd22933">
    <property type="entry name" value="HFD_HFI1"/>
    <property type="match status" value="1"/>
</dbReference>
<dbReference type="OrthoDB" id="10264870at2759"/>
<feature type="region of interest" description="Disordered" evidence="5">
    <location>
        <begin position="1"/>
        <end position="32"/>
    </location>
</feature>
<dbReference type="PANTHER" id="PTHR21277:SF5">
    <property type="entry name" value="TRANSCRIPTIONAL ADAPTER 1"/>
    <property type="match status" value="1"/>
</dbReference>
<dbReference type="GO" id="GO:0005634">
    <property type="term" value="C:nucleus"/>
    <property type="evidence" value="ECO:0007669"/>
    <property type="project" value="UniProtKB-SubCell"/>
</dbReference>
<dbReference type="InterPro" id="IPR024738">
    <property type="entry name" value="Hfi1/Tada1"/>
</dbReference>
<dbReference type="GO" id="GO:0006357">
    <property type="term" value="P:regulation of transcription by RNA polymerase II"/>
    <property type="evidence" value="ECO:0007669"/>
    <property type="project" value="TreeGrafter"/>
</dbReference>
<feature type="compositionally biased region" description="Polar residues" evidence="5">
    <location>
        <begin position="7"/>
        <end position="31"/>
    </location>
</feature>
<keyword evidence="7" id="KW-1185">Reference proteome</keyword>
<dbReference type="AlphaFoldDB" id="A0A1E4T560"/>
<dbReference type="PANTHER" id="PTHR21277">
    <property type="entry name" value="TRANSCRIPTIONAL ADAPTER 1"/>
    <property type="match status" value="1"/>
</dbReference>
<feature type="region of interest" description="Disordered" evidence="5">
    <location>
        <begin position="388"/>
        <end position="482"/>
    </location>
</feature>
<evidence type="ECO:0000256" key="2">
    <source>
        <dbReference type="ARBA" id="ARBA00023015"/>
    </source>
</evidence>
<protein>
    <recommendedName>
        <fullName evidence="8">Transcriptional coactivator HFI1/ADA1</fullName>
    </recommendedName>
</protein>
<gene>
    <name evidence="6" type="ORF">CANARDRAFT_6470</name>
</gene>
<feature type="compositionally biased region" description="Low complexity" evidence="5">
    <location>
        <begin position="446"/>
        <end position="469"/>
    </location>
</feature>
<keyword evidence="3" id="KW-0804">Transcription</keyword>
<feature type="compositionally biased region" description="Polar residues" evidence="5">
    <location>
        <begin position="428"/>
        <end position="439"/>
    </location>
</feature>
<keyword evidence="2" id="KW-0805">Transcription regulation</keyword>
<evidence type="ECO:0000256" key="4">
    <source>
        <dbReference type="ARBA" id="ARBA00023242"/>
    </source>
</evidence>
<sequence>MAFATVSPVSVATTPRQSNAVSTPASTNATNGFLIPKGKNGSTKRIEIENLVVEFQKKLGKSWDEYQVSVSLFLVGKLSRSELMDKLSHILDKSTLRMHNQLLLANLANSLRDEPLDGMSSTGFGNQHILQSKKRKTSNKSSQYELLKTDILSLSIRERKRLKNIKRESGKKGMVNSTIAMTRQAIVPKVPIVTNSENGSAGQTSQWGQDILDGLQTLLCTESYELPERSNLKTRITGIAREHGLINDVNEKVPEVMTLALEYHLKGIIENAMDLSRFKGGRPTTLNDSKKESRKRKNITLTIEDLYDTLESAPHLVEPCGPSIGLPIIKLRNDDDPQLLQQQKQYFKGTPGSGSSGSHTKHSNISFLLSQKANPAELKAKAKAKVAESVTQQATKPPTSAATAATESHTANPATTNETAKKEGATPVPTSTGNTSDQNGDAAKQTTNNTSTGTPNSVGSNGNGKSSNGYVPPPNLSLNDPNIGAPEELNWLINDLLGN</sequence>
<accession>A0A1E4T560</accession>
<dbReference type="EMBL" id="KV453849">
    <property type="protein sequence ID" value="ODV86900.1"/>
    <property type="molecule type" value="Genomic_DNA"/>
</dbReference>
<evidence type="ECO:0000313" key="7">
    <source>
        <dbReference type="Proteomes" id="UP000094801"/>
    </source>
</evidence>
<proteinExistence type="predicted"/>
<organism evidence="6 7">
    <name type="scientific">[Candida] arabinofermentans NRRL YB-2248</name>
    <dbReference type="NCBI Taxonomy" id="983967"/>
    <lineage>
        <taxon>Eukaryota</taxon>
        <taxon>Fungi</taxon>
        <taxon>Dikarya</taxon>
        <taxon>Ascomycota</taxon>
        <taxon>Saccharomycotina</taxon>
        <taxon>Pichiomycetes</taxon>
        <taxon>Pichiales</taxon>
        <taxon>Pichiaceae</taxon>
        <taxon>Ogataea</taxon>
        <taxon>Ogataea/Candida clade</taxon>
    </lineage>
</organism>